<dbReference type="Proteomes" id="UP000777438">
    <property type="component" value="Unassembled WGS sequence"/>
</dbReference>
<evidence type="ECO:0000313" key="1">
    <source>
        <dbReference type="EMBL" id="KAH6867556.1"/>
    </source>
</evidence>
<dbReference type="OrthoDB" id="9991317at2759"/>
<reference evidence="1 2" key="1">
    <citation type="journal article" date="2021" name="Nat. Commun.">
        <title>Genetic determinants of endophytism in the Arabidopsis root mycobiome.</title>
        <authorList>
            <person name="Mesny F."/>
            <person name="Miyauchi S."/>
            <person name="Thiergart T."/>
            <person name="Pickel B."/>
            <person name="Atanasova L."/>
            <person name="Karlsson M."/>
            <person name="Huettel B."/>
            <person name="Barry K.W."/>
            <person name="Haridas S."/>
            <person name="Chen C."/>
            <person name="Bauer D."/>
            <person name="Andreopoulos W."/>
            <person name="Pangilinan J."/>
            <person name="LaButti K."/>
            <person name="Riley R."/>
            <person name="Lipzen A."/>
            <person name="Clum A."/>
            <person name="Drula E."/>
            <person name="Henrissat B."/>
            <person name="Kohler A."/>
            <person name="Grigoriev I.V."/>
            <person name="Martin F.M."/>
            <person name="Hacquard S."/>
        </authorList>
    </citation>
    <scope>NUCLEOTIDE SEQUENCE [LARGE SCALE GENOMIC DNA]</scope>
    <source>
        <strain evidence="1 2">MPI-CAGE-CH-0241</strain>
    </source>
</reference>
<evidence type="ECO:0000313" key="2">
    <source>
        <dbReference type="Proteomes" id="UP000777438"/>
    </source>
</evidence>
<accession>A0A9P9AGE4</accession>
<keyword evidence="2" id="KW-1185">Reference proteome</keyword>
<gene>
    <name evidence="1" type="ORF">B0T10DRAFT_553982</name>
</gene>
<dbReference type="AlphaFoldDB" id="A0A9P9AGE4"/>
<proteinExistence type="predicted"/>
<sequence length="508" mass="55989">MADSMTVGPEITETDILIAHARALDECGRCFLMRHQHTQDRAFLYQAVKLTAKSVSLSQRLDGRDPNHIFHPEGLATLRCQLVCQTGDEGGLTESIEWIQKALLNLKVPGQKSTLQSTLCNCLGTRYCSNLRRYEADAQEVIRQGSEIRDPDKASSLAQVFMMMYRVNHELAVLNQAISYARMASTSVEEECDARHPPSSEMRAAEADIAATAAASALATGHSVDEALELLEAGRGILATYLLDSRVDQFQSNGTQLSKAEGALVSLLKRTMAQFELAISSDGKDAPGHRPHVGRAYELNMEIERILEMRQSSAEHGSLLLRPPQAAEMKAGICDGAIVITTASFSCDAIIVYKEEIRSLPLPLMTEADAERAFRVLEDMRKRPVHSSLLGETVLMWLWLVAVRPILDNLGFTGTPSPEESWPRVWWVPTGLLSQLPFHAAGFHAPGSSSLALDCNLRDTKVSERHRDPTVLIPLRLVQRRTPNLSRPPPGMVMAKGSLVLARQSTNH</sequence>
<dbReference type="EMBL" id="JAGPYM010000098">
    <property type="protein sequence ID" value="KAH6867556.1"/>
    <property type="molecule type" value="Genomic_DNA"/>
</dbReference>
<name>A0A9P9AGE4_9HYPO</name>
<protein>
    <submittedName>
        <fullName evidence="1">Uncharacterized protein</fullName>
    </submittedName>
</protein>
<comment type="caution">
    <text evidence="1">The sequence shown here is derived from an EMBL/GenBank/DDBJ whole genome shotgun (WGS) entry which is preliminary data.</text>
</comment>
<organism evidence="1 2">
    <name type="scientific">Thelonectria olida</name>
    <dbReference type="NCBI Taxonomy" id="1576542"/>
    <lineage>
        <taxon>Eukaryota</taxon>
        <taxon>Fungi</taxon>
        <taxon>Dikarya</taxon>
        <taxon>Ascomycota</taxon>
        <taxon>Pezizomycotina</taxon>
        <taxon>Sordariomycetes</taxon>
        <taxon>Hypocreomycetidae</taxon>
        <taxon>Hypocreales</taxon>
        <taxon>Nectriaceae</taxon>
        <taxon>Thelonectria</taxon>
    </lineage>
</organism>